<dbReference type="STRING" id="431595.K3WJ32"/>
<dbReference type="EMBL" id="GL376564">
    <property type="status" value="NOT_ANNOTATED_CDS"/>
    <property type="molecule type" value="Genomic_DNA"/>
</dbReference>
<evidence type="ECO:0000313" key="3">
    <source>
        <dbReference type="Proteomes" id="UP000019132"/>
    </source>
</evidence>
<dbReference type="InParanoid" id="K3WJ32"/>
<evidence type="ECO:0008006" key="4">
    <source>
        <dbReference type="Google" id="ProtNLM"/>
    </source>
</evidence>
<dbReference type="OMA" id="MNTIGAN"/>
<dbReference type="Proteomes" id="UP000019132">
    <property type="component" value="Unassembled WGS sequence"/>
</dbReference>
<dbReference type="HOGENOM" id="CLU_014069_0_0_1"/>
<reference evidence="3" key="2">
    <citation type="submission" date="2010-04" db="EMBL/GenBank/DDBJ databases">
        <authorList>
            <person name="Buell R."/>
            <person name="Hamilton J."/>
            <person name="Hostetler J."/>
        </authorList>
    </citation>
    <scope>NUCLEOTIDE SEQUENCE [LARGE SCALE GENOMIC DNA]</scope>
    <source>
        <strain evidence="3">DAOM:BR144</strain>
    </source>
</reference>
<organism evidence="2 3">
    <name type="scientific">Globisporangium ultimum (strain ATCC 200006 / CBS 805.95 / DAOM BR144)</name>
    <name type="common">Pythium ultimum</name>
    <dbReference type="NCBI Taxonomy" id="431595"/>
    <lineage>
        <taxon>Eukaryota</taxon>
        <taxon>Sar</taxon>
        <taxon>Stramenopiles</taxon>
        <taxon>Oomycota</taxon>
        <taxon>Peronosporomycetes</taxon>
        <taxon>Pythiales</taxon>
        <taxon>Pythiaceae</taxon>
        <taxon>Globisporangium</taxon>
    </lineage>
</organism>
<name>K3WJ32_GLOUD</name>
<feature type="transmembrane region" description="Helical" evidence="1">
    <location>
        <begin position="546"/>
        <end position="567"/>
    </location>
</feature>
<keyword evidence="1" id="KW-0812">Transmembrane</keyword>
<proteinExistence type="predicted"/>
<keyword evidence="1" id="KW-0472">Membrane</keyword>
<reference evidence="2" key="3">
    <citation type="submission" date="2015-02" db="UniProtKB">
        <authorList>
            <consortium name="EnsemblProtists"/>
        </authorList>
    </citation>
    <scope>IDENTIFICATION</scope>
    <source>
        <strain evidence="2">DAOM BR144</strain>
    </source>
</reference>
<dbReference type="AlphaFoldDB" id="K3WJ32"/>
<dbReference type="EnsemblProtists" id="PYU1_T004974">
    <property type="protein sequence ID" value="PYU1_T004974"/>
    <property type="gene ID" value="PYU1_G004963"/>
</dbReference>
<dbReference type="eggNOG" id="ENOG502SIAN">
    <property type="taxonomic scope" value="Eukaryota"/>
</dbReference>
<protein>
    <recommendedName>
        <fullName evidence="4">Transmembrane protein</fullName>
    </recommendedName>
</protein>
<feature type="transmembrane region" description="Helical" evidence="1">
    <location>
        <begin position="363"/>
        <end position="390"/>
    </location>
</feature>
<evidence type="ECO:0000313" key="2">
    <source>
        <dbReference type="EnsemblProtists" id="PYU1_T004974"/>
    </source>
</evidence>
<accession>K3WJ32</accession>
<sequence>MGDVSQLPRASPTKVTVQAVSKQLRGATDRRRLAQLSNVATFRGKTGKSRRSVFKCMTSGQVVHLLRRLLVLAMTIYYIVTSIRAAVDTTTLLQAYGDPYVNFEMYTSGMVAKYVGTMTIRDSPLVRLVLRDDTSPRDGTLFLEPNRTSFTGCLPLPKSEIYQDAYQRFMFTSLVESTKYNLTFLEPSQSEMILPVVDCTLTSLVQNDPTSPRFTYLMRRIDDPNDVYLLTVIMSVQAYQLKEQRSSGPAVVATITFINDLRATHVTHHFAVALGHPYREARFQIYELANITAQNEWVLESIPDNPLSELPRRITTTYPTGYYVSTPDQQANFVNSIWTLPQEPYAVLLRRRWIGKSVVRDSWAWVHLVHLYFAASSTFHVVILFVVVYSNLCQGRIWVGDAFASISTQLWIRAALVALTWYMDGGFTLTEFTLYNGNQLIGKRESHVYTSIIEADLQTFYFALSGIVGTIARERIDPTLVMILFRIGFEGRLALLKLFPSMVQVLVDFAEDEYMLGVTPWDPDIPKTSPLRVWGSHPMPTPSAPVVASMLFPICSTLVFVAVYATVRKVVRVFFPRLAKKWQMNTIGANNHGGLEKQHSNLTQFEIASGVELRARYGVVTDYDNYVHIKGMKFASADGVHTSGFVIANSRFLIPTDSLLSIIAIKVTRVRFKNIYIYEVDGNRVKETARLVYPETIAWTDLFPLNLKILL</sequence>
<reference evidence="3" key="1">
    <citation type="journal article" date="2010" name="Genome Biol.">
        <title>Genome sequence of the necrotrophic plant pathogen Pythium ultimum reveals original pathogenicity mechanisms and effector repertoire.</title>
        <authorList>
            <person name="Levesque C.A."/>
            <person name="Brouwer H."/>
            <person name="Cano L."/>
            <person name="Hamilton J.P."/>
            <person name="Holt C."/>
            <person name="Huitema E."/>
            <person name="Raffaele S."/>
            <person name="Robideau G.P."/>
            <person name="Thines M."/>
            <person name="Win J."/>
            <person name="Zerillo M.M."/>
            <person name="Beakes G.W."/>
            <person name="Boore J.L."/>
            <person name="Busam D."/>
            <person name="Dumas B."/>
            <person name="Ferriera S."/>
            <person name="Fuerstenberg S.I."/>
            <person name="Gachon C.M."/>
            <person name="Gaulin E."/>
            <person name="Govers F."/>
            <person name="Grenville-Briggs L."/>
            <person name="Horner N."/>
            <person name="Hostetler J."/>
            <person name="Jiang R.H."/>
            <person name="Johnson J."/>
            <person name="Krajaejun T."/>
            <person name="Lin H."/>
            <person name="Meijer H.J."/>
            <person name="Moore B."/>
            <person name="Morris P."/>
            <person name="Phuntmart V."/>
            <person name="Puiu D."/>
            <person name="Shetty J."/>
            <person name="Stajich J.E."/>
            <person name="Tripathy S."/>
            <person name="Wawra S."/>
            <person name="van West P."/>
            <person name="Whitty B.R."/>
            <person name="Coutinho P.M."/>
            <person name="Henrissat B."/>
            <person name="Martin F."/>
            <person name="Thomas P.D."/>
            <person name="Tyler B.M."/>
            <person name="De Vries R.P."/>
            <person name="Kamoun S."/>
            <person name="Yandell M."/>
            <person name="Tisserat N."/>
            <person name="Buell C.R."/>
        </authorList>
    </citation>
    <scope>NUCLEOTIDE SEQUENCE</scope>
    <source>
        <strain evidence="3">DAOM:BR144</strain>
    </source>
</reference>
<keyword evidence="3" id="KW-1185">Reference proteome</keyword>
<feature type="transmembrane region" description="Helical" evidence="1">
    <location>
        <begin position="402"/>
        <end position="423"/>
    </location>
</feature>
<keyword evidence="1" id="KW-1133">Transmembrane helix</keyword>
<evidence type="ECO:0000256" key="1">
    <source>
        <dbReference type="SAM" id="Phobius"/>
    </source>
</evidence>
<dbReference type="VEuPathDB" id="FungiDB:PYU1_G004963"/>